<keyword evidence="1" id="KW-0812">Transmembrane</keyword>
<reference evidence="3" key="1">
    <citation type="submission" date="2016-10" db="EMBL/GenBank/DDBJ databases">
        <authorList>
            <person name="Varghese N."/>
            <person name="Submissions S."/>
        </authorList>
    </citation>
    <scope>NUCLEOTIDE SEQUENCE [LARGE SCALE GENOMIC DNA]</scope>
    <source>
        <strain evidence="3">IBRC-M 10760</strain>
    </source>
</reference>
<sequence length="131" mass="13780">MGGTVIYVAGPVSQLYRLRMVSTDSLVTAALGTAASAIGLFLLWLARTGSHEALRPPMNWGADLGLVSVEQTRTRRLSWAGYGVVSLLVGLVPLTASISVSIDQVCTYTRTHSTVAVVLAFAGVEVFAAVE</sequence>
<dbReference type="Proteomes" id="UP000199076">
    <property type="component" value="Unassembled WGS sequence"/>
</dbReference>
<feature type="transmembrane region" description="Helical" evidence="1">
    <location>
        <begin position="112"/>
        <end position="130"/>
    </location>
</feature>
<evidence type="ECO:0000313" key="3">
    <source>
        <dbReference type="Proteomes" id="UP000199076"/>
    </source>
</evidence>
<gene>
    <name evidence="2" type="ORF">SAMN05216218_10386</name>
</gene>
<protein>
    <submittedName>
        <fullName evidence="2">Uncharacterized protein</fullName>
    </submittedName>
</protein>
<name>A0A1G7HMK2_9EURY</name>
<dbReference type="EMBL" id="FNBK01000003">
    <property type="protein sequence ID" value="SDF01638.1"/>
    <property type="molecule type" value="Genomic_DNA"/>
</dbReference>
<organism evidence="2 3">
    <name type="scientific">Halorientalis regularis</name>
    <dbReference type="NCBI Taxonomy" id="660518"/>
    <lineage>
        <taxon>Archaea</taxon>
        <taxon>Methanobacteriati</taxon>
        <taxon>Methanobacteriota</taxon>
        <taxon>Stenosarchaea group</taxon>
        <taxon>Halobacteria</taxon>
        <taxon>Halobacteriales</taxon>
        <taxon>Haloarculaceae</taxon>
        <taxon>Halorientalis</taxon>
    </lineage>
</organism>
<evidence type="ECO:0000256" key="1">
    <source>
        <dbReference type="SAM" id="Phobius"/>
    </source>
</evidence>
<keyword evidence="1" id="KW-1133">Transmembrane helix</keyword>
<dbReference type="AlphaFoldDB" id="A0A1G7HMK2"/>
<accession>A0A1G7HMK2</accession>
<evidence type="ECO:0000313" key="2">
    <source>
        <dbReference type="EMBL" id="SDF01638.1"/>
    </source>
</evidence>
<proteinExistence type="predicted"/>
<feature type="transmembrane region" description="Helical" evidence="1">
    <location>
        <begin position="26"/>
        <end position="46"/>
    </location>
</feature>
<feature type="transmembrane region" description="Helical" evidence="1">
    <location>
        <begin position="79"/>
        <end position="100"/>
    </location>
</feature>
<keyword evidence="1" id="KW-0472">Membrane</keyword>
<dbReference type="STRING" id="660518.SAMN05216218_10386"/>
<keyword evidence="3" id="KW-1185">Reference proteome</keyword>